<dbReference type="EMBL" id="CP003184">
    <property type="protein sequence ID" value="AFK85820.1"/>
    <property type="molecule type" value="Genomic_DNA"/>
</dbReference>
<dbReference type="PROSITE" id="PS51257">
    <property type="entry name" value="PROKAR_LIPOPROTEIN"/>
    <property type="match status" value="1"/>
</dbReference>
<evidence type="ECO:0008006" key="3">
    <source>
        <dbReference type="Google" id="ProtNLM"/>
    </source>
</evidence>
<organism evidence="1 2">
    <name type="scientific">Thermoanaerobacterium saccharolyticum (strain DSM 8691 / JW/SL-YS485)</name>
    <dbReference type="NCBI Taxonomy" id="1094508"/>
    <lineage>
        <taxon>Bacteria</taxon>
        <taxon>Bacillati</taxon>
        <taxon>Bacillota</taxon>
        <taxon>Clostridia</taxon>
        <taxon>Thermoanaerobacterales</taxon>
        <taxon>Thermoanaerobacteraceae</taxon>
        <taxon>Thermoanaerobacterium</taxon>
    </lineage>
</organism>
<keyword evidence="2" id="KW-1185">Reference proteome</keyword>
<accession>I3VTH5</accession>
<dbReference type="STRING" id="1094508.Tsac_0798"/>
<name>I3VTH5_THESW</name>
<sequence length="186" mass="21483">MVFFKRTVLYFLIFFAFIVVGCSSKSNNSVIKEKGNNSIAQKYFNMLTKEDKIKISNASPEEIINIYYNSINDKNYNLAVVCASNFLNNAANKSSEDISYVYNEHIEYLKNIKRIDIKSIEVYPDTMKKNGSESVEKHSKLYCVYYMQKSNDIKKFPEEGYFTRFITVSKSPLYGGWCISYIASSP</sequence>
<dbReference type="RefSeq" id="WP_014757725.1">
    <property type="nucleotide sequence ID" value="NC_017992.1"/>
</dbReference>
<dbReference type="PATRIC" id="fig|1094508.3.peg.804"/>
<dbReference type="KEGG" id="tsh:Tsac_0798"/>
<dbReference type="AlphaFoldDB" id="I3VTH5"/>
<evidence type="ECO:0000313" key="1">
    <source>
        <dbReference type="EMBL" id="AFK85820.1"/>
    </source>
</evidence>
<gene>
    <name evidence="1" type="ordered locus">Tsac_0798</name>
</gene>
<dbReference type="Proteomes" id="UP000006178">
    <property type="component" value="Chromosome"/>
</dbReference>
<proteinExistence type="predicted"/>
<dbReference type="BioCyc" id="TSAC1094508:GLMA-808-MONOMER"/>
<protein>
    <recommendedName>
        <fullName evidence="3">Lipoprotein</fullName>
    </recommendedName>
</protein>
<reference evidence="1 2" key="1">
    <citation type="journal article" date="2014" name="Appl. Environ. Microbiol.">
        <title>Profile of Secreted Hydrolases, Associated Proteins, and SlpA in Thermoanaerobacterium saccharolyticum during the Degradation of Hemicellulose.</title>
        <authorList>
            <person name="Currie D.H."/>
            <person name="Guss A.M."/>
            <person name="Herring C.D."/>
            <person name="Giannone R.J."/>
            <person name="Johnson C.M."/>
            <person name="Lankford P.K."/>
            <person name="Brown S.D."/>
            <person name="Hettich R.L."/>
            <person name="Lynd L.R."/>
        </authorList>
    </citation>
    <scope>NUCLEOTIDE SEQUENCE [LARGE SCALE GENOMIC DNA]</scope>
    <source>
        <strain evidence="2">DSM 8691 / JW/SL-YS485</strain>
    </source>
</reference>
<evidence type="ECO:0000313" key="2">
    <source>
        <dbReference type="Proteomes" id="UP000006178"/>
    </source>
</evidence>